<reference evidence="1" key="2">
    <citation type="journal article" date="2015" name="Fish Shellfish Immunol.">
        <title>Early steps in the European eel (Anguilla anguilla)-Vibrio vulnificus interaction in the gills: Role of the RtxA13 toxin.</title>
        <authorList>
            <person name="Callol A."/>
            <person name="Pajuelo D."/>
            <person name="Ebbesson L."/>
            <person name="Teles M."/>
            <person name="MacKenzie S."/>
            <person name="Amaro C."/>
        </authorList>
    </citation>
    <scope>NUCLEOTIDE SEQUENCE</scope>
</reference>
<name>A0A0E9SQY4_ANGAN</name>
<reference evidence="1" key="1">
    <citation type="submission" date="2014-11" db="EMBL/GenBank/DDBJ databases">
        <authorList>
            <person name="Amaro Gonzalez C."/>
        </authorList>
    </citation>
    <scope>NUCLEOTIDE SEQUENCE</scope>
</reference>
<dbReference type="AlphaFoldDB" id="A0A0E9SQY4"/>
<evidence type="ECO:0000313" key="1">
    <source>
        <dbReference type="EMBL" id="JAH43085.1"/>
    </source>
</evidence>
<dbReference type="EMBL" id="GBXM01065492">
    <property type="protein sequence ID" value="JAH43085.1"/>
    <property type="molecule type" value="Transcribed_RNA"/>
</dbReference>
<proteinExistence type="predicted"/>
<accession>A0A0E9SQY4</accession>
<sequence>MQFRKVWQSHSCDLFRSELVLPLTESRSSKVTASSFNIPFFCSQRFARQRPTPASPGFES</sequence>
<protein>
    <submittedName>
        <fullName evidence="1">Uncharacterized protein</fullName>
    </submittedName>
</protein>
<organism evidence="1">
    <name type="scientific">Anguilla anguilla</name>
    <name type="common">European freshwater eel</name>
    <name type="synonym">Muraena anguilla</name>
    <dbReference type="NCBI Taxonomy" id="7936"/>
    <lineage>
        <taxon>Eukaryota</taxon>
        <taxon>Metazoa</taxon>
        <taxon>Chordata</taxon>
        <taxon>Craniata</taxon>
        <taxon>Vertebrata</taxon>
        <taxon>Euteleostomi</taxon>
        <taxon>Actinopterygii</taxon>
        <taxon>Neopterygii</taxon>
        <taxon>Teleostei</taxon>
        <taxon>Anguilliformes</taxon>
        <taxon>Anguillidae</taxon>
        <taxon>Anguilla</taxon>
    </lineage>
</organism>